<evidence type="ECO:0000313" key="2">
    <source>
        <dbReference type="EMBL" id="CAD8090806.1"/>
    </source>
</evidence>
<reference evidence="2" key="1">
    <citation type="submission" date="2021-01" db="EMBL/GenBank/DDBJ databases">
        <authorList>
            <consortium name="Genoscope - CEA"/>
            <person name="William W."/>
        </authorList>
    </citation>
    <scope>NUCLEOTIDE SEQUENCE</scope>
</reference>
<name>A0A8S1NK14_PARPR</name>
<sequence length="530" mass="62994">MDNRQGIEMEDEFYAFQSPQNLLQKIDCFVTLGQFDLDEDENENFPQHIQIEQPEINNFRLHKFFNAEPEVNQFVQKQQEVQHEPRMKPQRKMSQSLPSFMEEIDTLISQAIERQNGFLEQQKYNDALNNIDNFTFLEQSLSQPQVFKSFYSQYIRTINKLRMYRQQKRLDVKQFMAFVCSLGIDFIQEIFNLIHKADSSWCFDLLKSEGLTQQMQNENQNQSFSDYKLQKTQFQQPYEQKQQQQQQQLQQQQSQIDSKNEQYQQQKIQQVQSHKNSNSINQQSALSIVNEAIEKKGRKTWSNKEMETLQNFINTYQNSSITNQQIQDLSKQLGRTWYSVQSKIQKLKKNVQDQMSDVRSLSMKDDPSKEQQKMQRISTKYDYTVEDMIKITLQQLEGRCGTKQKIIESINQNFFNGQLSEDSACLRSISITLSNNRSQFIRKIKGYFGLNENYQDRGEDDNKMRNKLVWILQNLPEERGTLQQIVASYTENTFLDEVNLKKLQKQISQTLRLSNRFDKRNAKTIYKIQE</sequence>
<dbReference type="AlphaFoldDB" id="A0A8S1NK14"/>
<accession>A0A8S1NK14</accession>
<feature type="compositionally biased region" description="Low complexity" evidence="1">
    <location>
        <begin position="245"/>
        <end position="255"/>
    </location>
</feature>
<dbReference type="Proteomes" id="UP000688137">
    <property type="component" value="Unassembled WGS sequence"/>
</dbReference>
<evidence type="ECO:0000313" key="3">
    <source>
        <dbReference type="Proteomes" id="UP000688137"/>
    </source>
</evidence>
<keyword evidence="3" id="KW-1185">Reference proteome</keyword>
<evidence type="ECO:0000256" key="1">
    <source>
        <dbReference type="SAM" id="MobiDB-lite"/>
    </source>
</evidence>
<comment type="caution">
    <text evidence="2">The sequence shown here is derived from an EMBL/GenBank/DDBJ whole genome shotgun (WGS) entry which is preliminary data.</text>
</comment>
<feature type="region of interest" description="Disordered" evidence="1">
    <location>
        <begin position="245"/>
        <end position="279"/>
    </location>
</feature>
<proteinExistence type="predicted"/>
<dbReference type="OMA" id="MEDEFYA"/>
<gene>
    <name evidence="2" type="ORF">PPRIM_AZ9-3.1.T0860219</name>
</gene>
<dbReference type="EMBL" id="CAJJDM010000089">
    <property type="protein sequence ID" value="CAD8090806.1"/>
    <property type="molecule type" value="Genomic_DNA"/>
</dbReference>
<feature type="compositionally biased region" description="Basic and acidic residues" evidence="1">
    <location>
        <begin position="362"/>
        <end position="373"/>
    </location>
</feature>
<protein>
    <submittedName>
        <fullName evidence="2">Uncharacterized protein</fullName>
    </submittedName>
</protein>
<feature type="region of interest" description="Disordered" evidence="1">
    <location>
        <begin position="355"/>
        <end position="375"/>
    </location>
</feature>
<feature type="compositionally biased region" description="Low complexity" evidence="1">
    <location>
        <begin position="262"/>
        <end position="272"/>
    </location>
</feature>
<organism evidence="2 3">
    <name type="scientific">Paramecium primaurelia</name>
    <dbReference type="NCBI Taxonomy" id="5886"/>
    <lineage>
        <taxon>Eukaryota</taxon>
        <taxon>Sar</taxon>
        <taxon>Alveolata</taxon>
        <taxon>Ciliophora</taxon>
        <taxon>Intramacronucleata</taxon>
        <taxon>Oligohymenophorea</taxon>
        <taxon>Peniculida</taxon>
        <taxon>Parameciidae</taxon>
        <taxon>Paramecium</taxon>
    </lineage>
</organism>